<evidence type="ECO:0000313" key="3">
    <source>
        <dbReference type="EMBL" id="NMN98948.1"/>
    </source>
</evidence>
<gene>
    <name evidence="3" type="ORF">FGL95_28325</name>
</gene>
<proteinExistence type="predicted"/>
<feature type="compositionally biased region" description="Polar residues" evidence="1">
    <location>
        <begin position="79"/>
        <end position="91"/>
    </location>
</feature>
<keyword evidence="2" id="KW-0812">Transmembrane</keyword>
<reference evidence="3 4" key="1">
    <citation type="submission" date="2019-05" db="EMBL/GenBank/DDBJ databases">
        <authorList>
            <person name="Lee S.D."/>
        </authorList>
    </citation>
    <scope>NUCLEOTIDE SEQUENCE [LARGE SCALE GENOMIC DNA]</scope>
    <source>
        <strain evidence="3 4">YC2-7</strain>
    </source>
</reference>
<dbReference type="AlphaFoldDB" id="A0A848KLZ8"/>
<comment type="caution">
    <text evidence="3">The sequence shown here is derived from an EMBL/GenBank/DDBJ whole genome shotgun (WGS) entry which is preliminary data.</text>
</comment>
<accession>A0A848KLZ8</accession>
<evidence type="ECO:0000256" key="1">
    <source>
        <dbReference type="SAM" id="MobiDB-lite"/>
    </source>
</evidence>
<feature type="transmembrane region" description="Helical" evidence="2">
    <location>
        <begin position="12"/>
        <end position="34"/>
    </location>
</feature>
<feature type="compositionally biased region" description="Pro residues" evidence="1">
    <location>
        <begin position="62"/>
        <end position="75"/>
    </location>
</feature>
<evidence type="ECO:0000313" key="4">
    <source>
        <dbReference type="Proteomes" id="UP000535543"/>
    </source>
</evidence>
<keyword evidence="2" id="KW-0472">Membrane</keyword>
<keyword evidence="2" id="KW-1133">Transmembrane helix</keyword>
<keyword evidence="4" id="KW-1185">Reference proteome</keyword>
<organism evidence="3 4">
    <name type="scientific">Antrihabitans stalactiti</name>
    <dbReference type="NCBI Taxonomy" id="2584121"/>
    <lineage>
        <taxon>Bacteria</taxon>
        <taxon>Bacillati</taxon>
        <taxon>Actinomycetota</taxon>
        <taxon>Actinomycetes</taxon>
        <taxon>Mycobacteriales</taxon>
        <taxon>Nocardiaceae</taxon>
        <taxon>Antrihabitans</taxon>
    </lineage>
</organism>
<reference evidence="3 4" key="2">
    <citation type="submission" date="2020-06" db="EMBL/GenBank/DDBJ databases">
        <title>Antribacter stalactiti gen. nov., sp. nov., a new member of the family Nacardiaceae isolated from a cave.</title>
        <authorList>
            <person name="Kim I.S."/>
        </authorList>
    </citation>
    <scope>NUCLEOTIDE SEQUENCE [LARGE SCALE GENOMIC DNA]</scope>
    <source>
        <strain evidence="3 4">YC2-7</strain>
    </source>
</reference>
<dbReference type="Proteomes" id="UP000535543">
    <property type="component" value="Unassembled WGS sequence"/>
</dbReference>
<dbReference type="EMBL" id="VCQU01000013">
    <property type="protein sequence ID" value="NMN98948.1"/>
    <property type="molecule type" value="Genomic_DNA"/>
</dbReference>
<name>A0A848KLZ8_9NOCA</name>
<dbReference type="RefSeq" id="WP_169593747.1">
    <property type="nucleotide sequence ID" value="NZ_VCQU01000013.1"/>
</dbReference>
<protein>
    <submittedName>
        <fullName evidence="3">Uncharacterized protein</fullName>
    </submittedName>
</protein>
<feature type="region of interest" description="Disordered" evidence="1">
    <location>
        <begin position="60"/>
        <end position="153"/>
    </location>
</feature>
<sequence length="299" mass="29585">MTTSTPAPRNRLAGAIRVVSALVVIGSAVAVTGLTADRNDQVAVVIPQAQVANATAPAAAAPVPPPAVAPTPAPGAPNSAVTIKPGNTSPSVPLAQAKPGTPAAPGAPAKPVSPGTPITPGSPGESVPIGTTPGTASPFDASPLATQPPCPLGWPAAERQGGLASLIGLAPMAGAFSSEAFALGSVYQPLLQLVGPVLAEIAPVISQYEPVLAPIITNVQGITAVVLEAILPYYGPYRAQLIAAEGEVAKVLTPILDRVYNSEAASCFTAWQGQIISAAKGGKITVASLARPGTVVELG</sequence>
<feature type="compositionally biased region" description="Low complexity" evidence="1">
    <location>
        <begin position="97"/>
        <end position="126"/>
    </location>
</feature>
<evidence type="ECO:0000256" key="2">
    <source>
        <dbReference type="SAM" id="Phobius"/>
    </source>
</evidence>